<organism evidence="4">
    <name type="scientific">Myoviridae sp. ctbWL16</name>
    <dbReference type="NCBI Taxonomy" id="2826668"/>
    <lineage>
        <taxon>Viruses</taxon>
        <taxon>Duplodnaviria</taxon>
        <taxon>Heunggongvirae</taxon>
        <taxon>Uroviricota</taxon>
        <taxon>Caudoviricetes</taxon>
    </lineage>
</organism>
<evidence type="ECO:0000256" key="3">
    <source>
        <dbReference type="SAM" id="MobiDB-lite"/>
    </source>
</evidence>
<keyword evidence="1 2" id="KW-0238">DNA-binding</keyword>
<dbReference type="PANTHER" id="PTHR10302">
    <property type="entry name" value="SINGLE-STRANDED DNA-BINDING PROTEIN"/>
    <property type="match status" value="1"/>
</dbReference>
<dbReference type="PANTHER" id="PTHR10302:SF27">
    <property type="entry name" value="SINGLE-STRANDED DNA-BINDING PROTEIN"/>
    <property type="match status" value="1"/>
</dbReference>
<evidence type="ECO:0000313" key="4">
    <source>
        <dbReference type="EMBL" id="DAD85078.1"/>
    </source>
</evidence>
<dbReference type="InterPro" id="IPR012340">
    <property type="entry name" value="NA-bd_OB-fold"/>
</dbReference>
<dbReference type="CDD" id="cd04496">
    <property type="entry name" value="SSB_OBF"/>
    <property type="match status" value="1"/>
</dbReference>
<dbReference type="GO" id="GO:0009295">
    <property type="term" value="C:nucleoid"/>
    <property type="evidence" value="ECO:0007669"/>
    <property type="project" value="TreeGrafter"/>
</dbReference>
<dbReference type="Pfam" id="PF00436">
    <property type="entry name" value="SSB"/>
    <property type="match status" value="1"/>
</dbReference>
<dbReference type="PROSITE" id="PS50935">
    <property type="entry name" value="SSB"/>
    <property type="match status" value="1"/>
</dbReference>
<dbReference type="HAMAP" id="MF_00984">
    <property type="entry name" value="SSB"/>
    <property type="match status" value="1"/>
</dbReference>
<dbReference type="SUPFAM" id="SSF50249">
    <property type="entry name" value="Nucleic acid-binding proteins"/>
    <property type="match status" value="1"/>
</dbReference>
<dbReference type="InterPro" id="IPR000424">
    <property type="entry name" value="Primosome_PriB/ssb"/>
</dbReference>
<dbReference type="EMBL" id="BK014973">
    <property type="protein sequence ID" value="DAD85078.1"/>
    <property type="molecule type" value="Genomic_DNA"/>
</dbReference>
<name>A0A8S5MS07_9CAUD</name>
<dbReference type="Gene3D" id="2.40.50.140">
    <property type="entry name" value="Nucleic acid-binding proteins"/>
    <property type="match status" value="1"/>
</dbReference>
<sequence>MLNVIAIMGRLTAEPELRHTPNGIATCTFRIAVERSFARAGEERKADFIDIVTWRKTAEFVCKYFGKGSLIAVNGSLQTRNYEDKNGNRRTAYEVVADNVHKVNWNEVQREGPMGGFAGEKTENKPKPFGPASMPVDINSGPDDFAVIDSKEDFPF</sequence>
<feature type="region of interest" description="Disordered" evidence="3">
    <location>
        <begin position="111"/>
        <end position="141"/>
    </location>
</feature>
<dbReference type="GO" id="GO:0006260">
    <property type="term" value="P:DNA replication"/>
    <property type="evidence" value="ECO:0007669"/>
    <property type="project" value="InterPro"/>
</dbReference>
<proteinExistence type="inferred from homology"/>
<accession>A0A8S5MS07</accession>
<reference evidence="4" key="1">
    <citation type="journal article" date="2021" name="Proc. Natl. Acad. Sci. U.S.A.">
        <title>A Catalog of Tens of Thousands of Viruses from Human Metagenomes Reveals Hidden Associations with Chronic Diseases.</title>
        <authorList>
            <person name="Tisza M.J."/>
            <person name="Buck C.B."/>
        </authorList>
    </citation>
    <scope>NUCLEOTIDE SEQUENCE</scope>
    <source>
        <strain evidence="4">CtbWL16</strain>
    </source>
</reference>
<dbReference type="InterPro" id="IPR011344">
    <property type="entry name" value="ssDNA-bd"/>
</dbReference>
<dbReference type="NCBIfam" id="TIGR00621">
    <property type="entry name" value="ssb"/>
    <property type="match status" value="1"/>
</dbReference>
<evidence type="ECO:0000256" key="2">
    <source>
        <dbReference type="PROSITE-ProRule" id="PRU00252"/>
    </source>
</evidence>
<dbReference type="GO" id="GO:0003697">
    <property type="term" value="F:single-stranded DNA binding"/>
    <property type="evidence" value="ECO:0007669"/>
    <property type="project" value="InterPro"/>
</dbReference>
<evidence type="ECO:0000256" key="1">
    <source>
        <dbReference type="ARBA" id="ARBA00023125"/>
    </source>
</evidence>
<protein>
    <submittedName>
        <fullName evidence="4">Single strand binding protein</fullName>
    </submittedName>
</protein>